<evidence type="ECO:0000313" key="2">
    <source>
        <dbReference type="Proteomes" id="UP000774947"/>
    </source>
</evidence>
<dbReference type="AlphaFoldDB" id="A0A921B3S0"/>
<accession>A0A921B3S0</accession>
<organism evidence="1 2">
    <name type="scientific">Lapidilactobacillus dextrinicus</name>
    <dbReference type="NCBI Taxonomy" id="51664"/>
    <lineage>
        <taxon>Bacteria</taxon>
        <taxon>Bacillati</taxon>
        <taxon>Bacillota</taxon>
        <taxon>Bacilli</taxon>
        <taxon>Lactobacillales</taxon>
        <taxon>Lactobacillaceae</taxon>
        <taxon>Lapidilactobacillus</taxon>
    </lineage>
</organism>
<sequence>MKKIVTVLLLLMFSISFVEVGISWASKFTPIRPISDRIVVQPTKTTKIEYTDDYGNNYSFSNPNKKRGLIIVKDKSQNL</sequence>
<protein>
    <submittedName>
        <fullName evidence="1">Uncharacterized protein</fullName>
    </submittedName>
</protein>
<name>A0A921B3S0_9LACO</name>
<gene>
    <name evidence="1" type="ORF">K8W17_04815</name>
</gene>
<dbReference type="Proteomes" id="UP000774947">
    <property type="component" value="Unassembled WGS sequence"/>
</dbReference>
<dbReference type="EMBL" id="DYXY01000122">
    <property type="protein sequence ID" value="HJE15379.1"/>
    <property type="molecule type" value="Genomic_DNA"/>
</dbReference>
<reference evidence="1" key="1">
    <citation type="journal article" date="2021" name="PeerJ">
        <title>Extensive microbial diversity within the chicken gut microbiome revealed by metagenomics and culture.</title>
        <authorList>
            <person name="Gilroy R."/>
            <person name="Ravi A."/>
            <person name="Getino M."/>
            <person name="Pursley I."/>
            <person name="Horton D.L."/>
            <person name="Alikhan N.F."/>
            <person name="Baker D."/>
            <person name="Gharbi K."/>
            <person name="Hall N."/>
            <person name="Watson M."/>
            <person name="Adriaenssens E.M."/>
            <person name="Foster-Nyarko E."/>
            <person name="Jarju S."/>
            <person name="Secka A."/>
            <person name="Antonio M."/>
            <person name="Oren A."/>
            <person name="Chaudhuri R.R."/>
            <person name="La Ragione R."/>
            <person name="Hildebrand F."/>
            <person name="Pallen M.J."/>
        </authorList>
    </citation>
    <scope>NUCLEOTIDE SEQUENCE</scope>
    <source>
        <strain evidence="1">CHK173-2119</strain>
    </source>
</reference>
<evidence type="ECO:0000313" key="1">
    <source>
        <dbReference type="EMBL" id="HJE15379.1"/>
    </source>
</evidence>
<comment type="caution">
    <text evidence="1">The sequence shown here is derived from an EMBL/GenBank/DDBJ whole genome shotgun (WGS) entry which is preliminary data.</text>
</comment>
<proteinExistence type="predicted"/>
<reference evidence="1" key="2">
    <citation type="submission" date="2021-09" db="EMBL/GenBank/DDBJ databases">
        <authorList>
            <person name="Gilroy R."/>
        </authorList>
    </citation>
    <scope>NUCLEOTIDE SEQUENCE</scope>
    <source>
        <strain evidence="1">CHK173-2119</strain>
    </source>
</reference>